<evidence type="ECO:0000313" key="5">
    <source>
        <dbReference type="Proteomes" id="UP000317078"/>
    </source>
</evidence>
<proteinExistence type="predicted"/>
<evidence type="ECO:0000259" key="3">
    <source>
        <dbReference type="Pfam" id="PF02826"/>
    </source>
</evidence>
<dbReference type="GO" id="GO:0016491">
    <property type="term" value="F:oxidoreductase activity"/>
    <property type="evidence" value="ECO:0007669"/>
    <property type="project" value="UniProtKB-KW"/>
</dbReference>
<dbReference type="Proteomes" id="UP000317078">
    <property type="component" value="Unassembled WGS sequence"/>
</dbReference>
<evidence type="ECO:0000256" key="1">
    <source>
        <dbReference type="ARBA" id="ARBA00023002"/>
    </source>
</evidence>
<evidence type="ECO:0000313" key="4">
    <source>
        <dbReference type="EMBL" id="TPG59552.1"/>
    </source>
</evidence>
<accession>A0A502GD16</accession>
<dbReference type="Pfam" id="PF02826">
    <property type="entry name" value="2-Hacid_dh_C"/>
    <property type="match status" value="1"/>
</dbReference>
<dbReference type="OrthoDB" id="9793626at2"/>
<keyword evidence="5" id="KW-1185">Reference proteome</keyword>
<keyword evidence="1" id="KW-0560">Oxidoreductase</keyword>
<dbReference type="EMBL" id="RCZP01000003">
    <property type="protein sequence ID" value="TPG59552.1"/>
    <property type="molecule type" value="Genomic_DNA"/>
</dbReference>
<dbReference type="AlphaFoldDB" id="A0A502GD16"/>
<name>A0A502GD16_9PROT</name>
<dbReference type="PANTHER" id="PTHR43333:SF1">
    <property type="entry name" value="D-ISOMER SPECIFIC 2-HYDROXYACID DEHYDROGENASE NAD-BINDING DOMAIN-CONTAINING PROTEIN"/>
    <property type="match status" value="1"/>
</dbReference>
<dbReference type="InterPro" id="IPR036291">
    <property type="entry name" value="NAD(P)-bd_dom_sf"/>
</dbReference>
<dbReference type="RefSeq" id="WP_140881645.1">
    <property type="nucleotide sequence ID" value="NZ_RCZP01000003.1"/>
</dbReference>
<gene>
    <name evidence="4" type="ORF">EAH89_04735</name>
</gene>
<protein>
    <submittedName>
        <fullName evidence="4">D-2-hydroxyacid dehydrogenase</fullName>
    </submittedName>
</protein>
<evidence type="ECO:0000256" key="2">
    <source>
        <dbReference type="ARBA" id="ARBA00023027"/>
    </source>
</evidence>
<sequence length="330" mass="36320">MRIHIQNPPDDPHFEITEAQWAEALARNPGMGPMEVSFARDDAGFARAIPEAEVVLTWTRQLRARFPKGALPGLAPRLRVIAITSAGLDPAAPFDWLPDSVALLNNRGTHADKAGEYGIMAILMLHTRMPAFADQQRRGEWKPLFSSTLEGRTVVVVGVGSLGGGIARRARAFGMRVVGVRNGADPHPDCDETHPNEALEAVLPRAEFLVLACPLTERTRNLLSRERIARLPRGARVVNVARGPVWDQEAVLDALDSGQLEGCVTDVAVPEPLPPDHRLWRTPGMVVTPHISADDVLRYNDRTLDILMENLRALRDGRPLPNRVDPSRGY</sequence>
<dbReference type="PANTHER" id="PTHR43333">
    <property type="entry name" value="2-HACID_DH_C DOMAIN-CONTAINING PROTEIN"/>
    <property type="match status" value="1"/>
</dbReference>
<reference evidence="4 5" key="1">
    <citation type="journal article" date="2019" name="Environ. Microbiol.">
        <title>Species interactions and distinct microbial communities in high Arctic permafrost affected cryosols are associated with the CH4 and CO2 gas fluxes.</title>
        <authorList>
            <person name="Altshuler I."/>
            <person name="Hamel J."/>
            <person name="Turney S."/>
            <person name="Magnuson E."/>
            <person name="Levesque R."/>
            <person name="Greer C."/>
            <person name="Whyte L.G."/>
        </authorList>
    </citation>
    <scope>NUCLEOTIDE SEQUENCE [LARGE SCALE GENOMIC DNA]</scope>
    <source>
        <strain evidence="4 5">S9.3B</strain>
    </source>
</reference>
<dbReference type="SUPFAM" id="SSF52283">
    <property type="entry name" value="Formate/glycerate dehydrogenase catalytic domain-like"/>
    <property type="match status" value="1"/>
</dbReference>
<dbReference type="SUPFAM" id="SSF51735">
    <property type="entry name" value="NAD(P)-binding Rossmann-fold domains"/>
    <property type="match status" value="1"/>
</dbReference>
<dbReference type="Gene3D" id="3.40.50.720">
    <property type="entry name" value="NAD(P)-binding Rossmann-like Domain"/>
    <property type="match status" value="2"/>
</dbReference>
<feature type="domain" description="D-isomer specific 2-hydroxyacid dehydrogenase NAD-binding" evidence="3">
    <location>
        <begin position="119"/>
        <end position="292"/>
    </location>
</feature>
<organism evidence="4 5">
    <name type="scientific">Muricoccus nepalensis</name>
    <dbReference type="NCBI Taxonomy" id="1854500"/>
    <lineage>
        <taxon>Bacteria</taxon>
        <taxon>Pseudomonadati</taxon>
        <taxon>Pseudomonadota</taxon>
        <taxon>Alphaproteobacteria</taxon>
        <taxon>Acetobacterales</taxon>
        <taxon>Roseomonadaceae</taxon>
        <taxon>Muricoccus</taxon>
    </lineage>
</organism>
<dbReference type="CDD" id="cd05300">
    <property type="entry name" value="2-Hacid_dh_1"/>
    <property type="match status" value="1"/>
</dbReference>
<dbReference type="GO" id="GO:0051287">
    <property type="term" value="F:NAD binding"/>
    <property type="evidence" value="ECO:0007669"/>
    <property type="project" value="InterPro"/>
</dbReference>
<dbReference type="InterPro" id="IPR006140">
    <property type="entry name" value="D-isomer_DH_NAD-bd"/>
</dbReference>
<keyword evidence="2" id="KW-0520">NAD</keyword>
<comment type="caution">
    <text evidence="4">The sequence shown here is derived from an EMBL/GenBank/DDBJ whole genome shotgun (WGS) entry which is preliminary data.</text>
</comment>